<dbReference type="SUPFAM" id="SSF56672">
    <property type="entry name" value="DNA/RNA polymerases"/>
    <property type="match status" value="1"/>
</dbReference>
<dbReference type="GeneTree" id="ENSGT00940000163630"/>
<evidence type="ECO:0000313" key="3">
    <source>
        <dbReference type="Proteomes" id="UP000472265"/>
    </source>
</evidence>
<keyword evidence="3" id="KW-1185">Reference proteome</keyword>
<sequence length="765" mass="87928">MFNYSFNQNYLPQTLTEASISLLLKPGKDPLDCGSYRPISLLNSDVKILAKLLSSRLDSVVSQIISMEQSGFMRGRHSFTNIRKLLNVIHSPASGETPEVVVSLDAEKAFDRVEWCYLFAVLGKFGFGSNFISWIRLLYTAPKASVLTNKLSSHLFSLSRGTCQGCPLSPLLFALAIEPLSIKFRTAPDILGIQRLDTEHRVSLYADDLLLYISDPVSCVPNIINILNDFGRFSGYKLNLSKSECFPVNNLALHIPDNTLPFRMSRTGFKYLGIQITRVFSDLYVKNFKPLLLKLESDLKRWSVLYLSLVGRVNCIKMNVLPRFLYLFQCLPVFLSKSFFQSLNKLISSFLWAGKNPRIRRELLERPRDQGGLALPNMEKYYWASNIQKVTYWYQAPELDWCKIEANSCFSTSLSALITAKLPFSPSKFSSSPVVISTLKILAQFRRKFKLKEFSVYSPICDNHLFPASRIDHTFTLWRRNGLTLCYHFYIDGHFATFTDLSEKFHLQRSDLFRYFQVRHFIQSQSPSFPALPTDSGLEKILRTPIQHRRLISNISNIITSLHDTSLERLRTEWAEELGMEISDAVWDRAQARVNGTSSCACLSLIQFKVFHRIYYTKSKLARIYSDIQDRCERCNSTPADMSHMFWTCAKLRDFWSSVCNTLNDAFGTNVKPSADMAIFGVLINEILLPTDKKNVFSFASLLARRRIALQWKSPDPPKGSVWLSDLMFFLKLEKIKYFTRGSTRKFHKIWDPLILYFDKLNTLP</sequence>
<reference evidence="2" key="2">
    <citation type="submission" date="2025-08" db="UniProtKB">
        <authorList>
            <consortium name="Ensembl"/>
        </authorList>
    </citation>
    <scope>IDENTIFICATION</scope>
</reference>
<dbReference type="PANTHER" id="PTHR31635:SF196">
    <property type="entry name" value="REVERSE TRANSCRIPTASE DOMAIN-CONTAINING PROTEIN-RELATED"/>
    <property type="match status" value="1"/>
</dbReference>
<dbReference type="PROSITE" id="PS50878">
    <property type="entry name" value="RT_POL"/>
    <property type="match status" value="1"/>
</dbReference>
<protein>
    <recommendedName>
        <fullName evidence="1">Reverse transcriptase domain-containing protein</fullName>
    </recommendedName>
</protein>
<dbReference type="PANTHER" id="PTHR31635">
    <property type="entry name" value="REVERSE TRANSCRIPTASE DOMAIN-CONTAINING PROTEIN-RELATED"/>
    <property type="match status" value="1"/>
</dbReference>
<evidence type="ECO:0000259" key="1">
    <source>
        <dbReference type="PROSITE" id="PS50878"/>
    </source>
</evidence>
<feature type="domain" description="Reverse transcriptase" evidence="1">
    <location>
        <begin position="4"/>
        <end position="276"/>
    </location>
</feature>
<reference evidence="2" key="3">
    <citation type="submission" date="2025-09" db="UniProtKB">
        <authorList>
            <consortium name="Ensembl"/>
        </authorList>
    </citation>
    <scope>IDENTIFICATION</scope>
</reference>
<proteinExistence type="predicted"/>
<dbReference type="AlphaFoldDB" id="A0A671TW30"/>
<dbReference type="CDD" id="cd01650">
    <property type="entry name" value="RT_nLTR_like"/>
    <property type="match status" value="1"/>
</dbReference>
<dbReference type="Proteomes" id="UP000472265">
    <property type="component" value="Chromosome 22"/>
</dbReference>
<dbReference type="InterPro" id="IPR000477">
    <property type="entry name" value="RT_dom"/>
</dbReference>
<dbReference type="Pfam" id="PF00078">
    <property type="entry name" value="RVT_1"/>
    <property type="match status" value="1"/>
</dbReference>
<accession>A0A671TW30</accession>
<evidence type="ECO:0000313" key="2">
    <source>
        <dbReference type="Ensembl" id="ENSSAUP00010005601.1"/>
    </source>
</evidence>
<dbReference type="InterPro" id="IPR043502">
    <property type="entry name" value="DNA/RNA_pol_sf"/>
</dbReference>
<dbReference type="OMA" id="WCKIEAN"/>
<dbReference type="InParanoid" id="A0A671TW30"/>
<reference evidence="2" key="1">
    <citation type="submission" date="2021-04" db="EMBL/GenBank/DDBJ databases">
        <authorList>
            <consortium name="Wellcome Sanger Institute Data Sharing"/>
        </authorList>
    </citation>
    <scope>NUCLEOTIDE SEQUENCE [LARGE SCALE GENOMIC DNA]</scope>
</reference>
<organism evidence="2 3">
    <name type="scientific">Sparus aurata</name>
    <name type="common">Gilthead sea bream</name>
    <dbReference type="NCBI Taxonomy" id="8175"/>
    <lineage>
        <taxon>Eukaryota</taxon>
        <taxon>Metazoa</taxon>
        <taxon>Chordata</taxon>
        <taxon>Craniata</taxon>
        <taxon>Vertebrata</taxon>
        <taxon>Euteleostomi</taxon>
        <taxon>Actinopterygii</taxon>
        <taxon>Neopterygii</taxon>
        <taxon>Teleostei</taxon>
        <taxon>Neoteleostei</taxon>
        <taxon>Acanthomorphata</taxon>
        <taxon>Eupercaria</taxon>
        <taxon>Spariformes</taxon>
        <taxon>Sparidae</taxon>
        <taxon>Sparus</taxon>
    </lineage>
</organism>
<name>A0A671TW30_SPAAU</name>
<dbReference type="Ensembl" id="ENSSAUT00010006021.1">
    <property type="protein sequence ID" value="ENSSAUP00010005601.1"/>
    <property type="gene ID" value="ENSSAUG00010002851.1"/>
</dbReference>